<dbReference type="RefSeq" id="XP_007272152.1">
    <property type="nucleotide sequence ID" value="XM_007272090.1"/>
</dbReference>
<dbReference type="EMBL" id="JH718003">
    <property type="protein sequence ID" value="EJC97586.1"/>
    <property type="molecule type" value="Genomic_DNA"/>
</dbReference>
<feature type="coiled-coil region" evidence="1">
    <location>
        <begin position="279"/>
        <end position="306"/>
    </location>
</feature>
<keyword evidence="1" id="KW-0175">Coiled coil</keyword>
<dbReference type="KEGG" id="fme:FOMMEDRAFT_98574"/>
<dbReference type="AlphaFoldDB" id="R7SFT3"/>
<evidence type="ECO:0000256" key="1">
    <source>
        <dbReference type="SAM" id="Coils"/>
    </source>
</evidence>
<dbReference type="SUPFAM" id="SSF50494">
    <property type="entry name" value="Trypsin-like serine proteases"/>
    <property type="match status" value="1"/>
</dbReference>
<protein>
    <submittedName>
        <fullName evidence="2">Uncharacterized protein</fullName>
    </submittedName>
</protein>
<organism evidence="2 3">
    <name type="scientific">Fomitiporia mediterranea (strain MF3/22)</name>
    <name type="common">Grapevine white-rot fungus</name>
    <dbReference type="NCBI Taxonomy" id="694068"/>
    <lineage>
        <taxon>Eukaryota</taxon>
        <taxon>Fungi</taxon>
        <taxon>Dikarya</taxon>
        <taxon>Basidiomycota</taxon>
        <taxon>Agaricomycotina</taxon>
        <taxon>Agaricomycetes</taxon>
        <taxon>Hymenochaetales</taxon>
        <taxon>Hymenochaetaceae</taxon>
        <taxon>Fomitiporia</taxon>
    </lineage>
</organism>
<evidence type="ECO:0000313" key="2">
    <source>
        <dbReference type="EMBL" id="EJC97586.1"/>
    </source>
</evidence>
<gene>
    <name evidence="2" type="ORF">FOMMEDRAFT_98574</name>
</gene>
<dbReference type="InterPro" id="IPR009003">
    <property type="entry name" value="Peptidase_S1_PA"/>
</dbReference>
<proteinExistence type="predicted"/>
<reference evidence="3" key="1">
    <citation type="journal article" date="2012" name="Science">
        <title>The Paleozoic origin of enzymatic lignin decomposition reconstructed from 31 fungal genomes.</title>
        <authorList>
            <person name="Floudas D."/>
            <person name="Binder M."/>
            <person name="Riley R."/>
            <person name="Barry K."/>
            <person name="Blanchette R.A."/>
            <person name="Henrissat B."/>
            <person name="Martinez A.T."/>
            <person name="Otillar R."/>
            <person name="Spatafora J.W."/>
            <person name="Yadav J.S."/>
            <person name="Aerts A."/>
            <person name="Benoit I."/>
            <person name="Boyd A."/>
            <person name="Carlson A."/>
            <person name="Copeland A."/>
            <person name="Coutinho P.M."/>
            <person name="de Vries R.P."/>
            <person name="Ferreira P."/>
            <person name="Findley K."/>
            <person name="Foster B."/>
            <person name="Gaskell J."/>
            <person name="Glotzer D."/>
            <person name="Gorecki P."/>
            <person name="Heitman J."/>
            <person name="Hesse C."/>
            <person name="Hori C."/>
            <person name="Igarashi K."/>
            <person name="Jurgens J.A."/>
            <person name="Kallen N."/>
            <person name="Kersten P."/>
            <person name="Kohler A."/>
            <person name="Kuees U."/>
            <person name="Kumar T.K.A."/>
            <person name="Kuo A."/>
            <person name="LaButti K."/>
            <person name="Larrondo L.F."/>
            <person name="Lindquist E."/>
            <person name="Ling A."/>
            <person name="Lombard V."/>
            <person name="Lucas S."/>
            <person name="Lundell T."/>
            <person name="Martin R."/>
            <person name="McLaughlin D.J."/>
            <person name="Morgenstern I."/>
            <person name="Morin E."/>
            <person name="Murat C."/>
            <person name="Nagy L.G."/>
            <person name="Nolan M."/>
            <person name="Ohm R.A."/>
            <person name="Patyshakuliyeva A."/>
            <person name="Rokas A."/>
            <person name="Ruiz-Duenas F.J."/>
            <person name="Sabat G."/>
            <person name="Salamov A."/>
            <person name="Samejima M."/>
            <person name="Schmutz J."/>
            <person name="Slot J.C."/>
            <person name="St John F."/>
            <person name="Stenlid J."/>
            <person name="Sun H."/>
            <person name="Sun S."/>
            <person name="Syed K."/>
            <person name="Tsang A."/>
            <person name="Wiebenga A."/>
            <person name="Young D."/>
            <person name="Pisabarro A."/>
            <person name="Eastwood D.C."/>
            <person name="Martin F."/>
            <person name="Cullen D."/>
            <person name="Grigoriev I.V."/>
            <person name="Hibbett D.S."/>
        </authorList>
    </citation>
    <scope>NUCLEOTIDE SEQUENCE [LARGE SCALE GENOMIC DNA]</scope>
    <source>
        <strain evidence="3">MF3/22</strain>
    </source>
</reference>
<sequence>MYYYSGISPSPPRLVFRTSKTPWIKPTGPEAYRDLKRLCPVYGHKLNNDWSIIGLQIVELLDKYQVRFTSIDVVRFRSVKETAIISPVVLWIGVLPDSLLGEDAFNTANSLLDLLKSHDIDDVDVEYRESVYRRSSGAELYAPVEKVDPTKEVIDPLTTSLGLPIANARTPHIQGTLGFYFAEGGESKDILAVTARHVLFPPPTEDNSNYEFNHRGMRVKNVLLMGINAWEDYVVSVRCASARHGNDIELYNDRIQTLSRRAADPNTPADKASDIWADVEEYRHLIRKSERALNKLEELFQTTTRDWAKPSQRVIAYVVRSPPITVNTDPLGFTSDFAIIKIDKDRFKNNDGHMNVLDLGLTIDSTTFNRKMFPRIDAKPGFKYPSDGLLKLQGIIPEKLLRNPDVLNINGEPCLPVAKNGLTTGPTIGLANGIFSIVREYFSNGTQRTSMELTIMPYGDETGVFSKGGDSGSIIVDGRGRFGGLLTGGTGKTESSDVTYATPFFWLWKLIKEMYPDAHLDPKVL</sequence>
<keyword evidence="3" id="KW-1185">Reference proteome</keyword>
<dbReference type="OrthoDB" id="5424209at2759"/>
<name>R7SFT3_FOMME</name>
<dbReference type="OMA" id="MGLYFAE"/>
<evidence type="ECO:0000313" key="3">
    <source>
        <dbReference type="Proteomes" id="UP000053630"/>
    </source>
</evidence>
<accession>R7SFT3</accession>
<dbReference type="GeneID" id="18681014"/>
<dbReference type="Proteomes" id="UP000053630">
    <property type="component" value="Unassembled WGS sequence"/>
</dbReference>
<dbReference type="eggNOG" id="ENOG502SIGD">
    <property type="taxonomic scope" value="Eukaryota"/>
</dbReference>